<dbReference type="EMBL" id="JBHSUA010000024">
    <property type="protein sequence ID" value="MFC6397847.1"/>
    <property type="molecule type" value="Genomic_DNA"/>
</dbReference>
<keyword evidence="3" id="KW-1003">Cell membrane</keyword>
<keyword evidence="6 7" id="KW-0472">Membrane</keyword>
<comment type="similarity">
    <text evidence="2">Belongs to the CpsC/CapA family.</text>
</comment>
<keyword evidence="8" id="KW-0732">Signal</keyword>
<evidence type="ECO:0000259" key="9">
    <source>
        <dbReference type="Pfam" id="PF02706"/>
    </source>
</evidence>
<keyword evidence="5 7" id="KW-1133">Transmembrane helix</keyword>
<protein>
    <submittedName>
        <fullName evidence="10">YveK family protein</fullName>
    </submittedName>
</protein>
<feature type="chain" id="PRO_5045338914" evidence="8">
    <location>
        <begin position="33"/>
        <end position="217"/>
    </location>
</feature>
<feature type="domain" description="Polysaccharide chain length determinant N-terminal" evidence="9">
    <location>
        <begin position="3"/>
        <end position="73"/>
    </location>
</feature>
<dbReference type="InterPro" id="IPR003856">
    <property type="entry name" value="LPS_length_determ_N"/>
</dbReference>
<feature type="signal peptide" evidence="8">
    <location>
        <begin position="1"/>
        <end position="32"/>
    </location>
</feature>
<keyword evidence="4 7" id="KW-0812">Transmembrane</keyword>
<evidence type="ECO:0000313" key="10">
    <source>
        <dbReference type="EMBL" id="MFC6397847.1"/>
    </source>
</evidence>
<gene>
    <name evidence="10" type="ORF">ACFP57_12760</name>
</gene>
<dbReference type="PANTHER" id="PTHR32309:SF13">
    <property type="entry name" value="FERRIC ENTEROBACTIN TRANSPORT PROTEIN FEPE"/>
    <property type="match status" value="1"/>
</dbReference>
<evidence type="ECO:0000256" key="8">
    <source>
        <dbReference type="SAM" id="SignalP"/>
    </source>
</evidence>
<proteinExistence type="inferred from homology"/>
<reference evidence="11" key="1">
    <citation type="journal article" date="2019" name="Int. J. Syst. Evol. Microbiol.">
        <title>The Global Catalogue of Microorganisms (GCM) 10K type strain sequencing project: providing services to taxonomists for standard genome sequencing and annotation.</title>
        <authorList>
            <consortium name="The Broad Institute Genomics Platform"/>
            <consortium name="The Broad Institute Genome Sequencing Center for Infectious Disease"/>
            <person name="Wu L."/>
            <person name="Ma J."/>
        </authorList>
    </citation>
    <scope>NUCLEOTIDE SEQUENCE [LARGE SCALE GENOMIC DNA]</scope>
    <source>
        <strain evidence="11">CGMCC 1.15277</strain>
    </source>
</reference>
<sequence>MEFRDFFGTLKRHLGLVLLCALLGAGAGQAVAQFTPKTYMASTQTFYTVDNNDITQSTSFTEGQLKSYAAAANSDLVLSPVAKRFGKDVLALSKQTSISIPTGTSIIEVDVEDSSPQQAADLANAISEELQTATATLSPSAKDAKGVATKATVVKSVILTTATAPTKPSSPNMLLDTVVGLALGLLVGIAAALVRGARVARAQGTTGAHVGKAHETS</sequence>
<dbReference type="RefSeq" id="WP_343886943.1">
    <property type="nucleotide sequence ID" value="NZ_BAAAKI010000025.1"/>
</dbReference>
<keyword evidence="11" id="KW-1185">Reference proteome</keyword>
<comment type="caution">
    <text evidence="10">The sequence shown here is derived from an EMBL/GenBank/DDBJ whole genome shotgun (WGS) entry which is preliminary data.</text>
</comment>
<evidence type="ECO:0000256" key="4">
    <source>
        <dbReference type="ARBA" id="ARBA00022692"/>
    </source>
</evidence>
<organism evidence="10 11">
    <name type="scientific">Luteococcus sanguinis</name>
    <dbReference type="NCBI Taxonomy" id="174038"/>
    <lineage>
        <taxon>Bacteria</taxon>
        <taxon>Bacillati</taxon>
        <taxon>Actinomycetota</taxon>
        <taxon>Actinomycetes</taxon>
        <taxon>Propionibacteriales</taxon>
        <taxon>Propionibacteriaceae</taxon>
        <taxon>Luteococcus</taxon>
    </lineage>
</organism>
<dbReference type="Proteomes" id="UP001596266">
    <property type="component" value="Unassembled WGS sequence"/>
</dbReference>
<evidence type="ECO:0000256" key="7">
    <source>
        <dbReference type="SAM" id="Phobius"/>
    </source>
</evidence>
<evidence type="ECO:0000256" key="3">
    <source>
        <dbReference type="ARBA" id="ARBA00022475"/>
    </source>
</evidence>
<comment type="subcellular location">
    <subcellularLocation>
        <location evidence="1">Cell membrane</location>
        <topology evidence="1">Multi-pass membrane protein</topology>
    </subcellularLocation>
</comment>
<dbReference type="InterPro" id="IPR050445">
    <property type="entry name" value="Bact_polysacc_biosynth/exp"/>
</dbReference>
<accession>A0ABW1X6M4</accession>
<evidence type="ECO:0000256" key="6">
    <source>
        <dbReference type="ARBA" id="ARBA00023136"/>
    </source>
</evidence>
<dbReference type="Pfam" id="PF02706">
    <property type="entry name" value="Wzz"/>
    <property type="match status" value="1"/>
</dbReference>
<name>A0ABW1X6M4_9ACTN</name>
<feature type="transmembrane region" description="Helical" evidence="7">
    <location>
        <begin position="173"/>
        <end position="194"/>
    </location>
</feature>
<evidence type="ECO:0000256" key="2">
    <source>
        <dbReference type="ARBA" id="ARBA00006683"/>
    </source>
</evidence>
<evidence type="ECO:0000256" key="5">
    <source>
        <dbReference type="ARBA" id="ARBA00022989"/>
    </source>
</evidence>
<evidence type="ECO:0000256" key="1">
    <source>
        <dbReference type="ARBA" id="ARBA00004651"/>
    </source>
</evidence>
<dbReference type="PANTHER" id="PTHR32309">
    <property type="entry name" value="TYROSINE-PROTEIN KINASE"/>
    <property type="match status" value="1"/>
</dbReference>
<evidence type="ECO:0000313" key="11">
    <source>
        <dbReference type="Proteomes" id="UP001596266"/>
    </source>
</evidence>